<dbReference type="PANTHER" id="PTHR24276">
    <property type="entry name" value="POLYSERASE-RELATED"/>
    <property type="match status" value="1"/>
</dbReference>
<feature type="domain" description="Peptidase S1" evidence="4">
    <location>
        <begin position="35"/>
        <end position="276"/>
    </location>
</feature>
<comment type="similarity">
    <text evidence="1">Belongs to the peptidase S1 family.</text>
</comment>
<dbReference type="EMBL" id="JAAKZZ010000252">
    <property type="protein sequence ID" value="NGO70991.1"/>
    <property type="molecule type" value="Genomic_DNA"/>
</dbReference>
<dbReference type="CDD" id="cd00190">
    <property type="entry name" value="Tryp_SPc"/>
    <property type="match status" value="1"/>
</dbReference>
<dbReference type="PANTHER" id="PTHR24276:SF98">
    <property type="entry name" value="FI18310P1-RELATED"/>
    <property type="match status" value="1"/>
</dbReference>
<dbReference type="PROSITE" id="PS00135">
    <property type="entry name" value="TRYPSIN_SER"/>
    <property type="match status" value="1"/>
</dbReference>
<comment type="caution">
    <text evidence="5">The sequence shown here is derived from an EMBL/GenBank/DDBJ whole genome shotgun (WGS) entry which is preliminary data.</text>
</comment>
<dbReference type="AlphaFoldDB" id="A0A6G4X2V1"/>
<evidence type="ECO:0000256" key="2">
    <source>
        <dbReference type="ARBA" id="ARBA00023157"/>
    </source>
</evidence>
<dbReference type="InterPro" id="IPR050430">
    <property type="entry name" value="Peptidase_S1"/>
</dbReference>
<dbReference type="PROSITE" id="PS50240">
    <property type="entry name" value="TRYPSIN_DOM"/>
    <property type="match status" value="1"/>
</dbReference>
<sequence>MAAVLLPLSPVPLLGARDADAAVLAQPDRGADRAVVGGAAVRVADHPWAVALSSRALFGGTRSGQFCGGAVVGPRTVVTAAHCLSRETLGVAPEDVRDLRIITGRGDLRGTAGREVPVASVRVNPAYDSRTNSGDVAVLRLAAALPAGDAIRMAGHGDAAYAPGTAATVYGWGDVDGTGRHATSLRSARVKMIKDSSCARLYPGSADGTFDARSMVCAGLARGGRDACQGDSGGPLVARGRLVGLVSWGVGCGERGHPGVYTRISAVAGLVQEHRGDRGGADGT</sequence>
<keyword evidence="2" id="KW-1015">Disulfide bond</keyword>
<dbReference type="InterPro" id="IPR009003">
    <property type="entry name" value="Peptidase_S1_PA"/>
</dbReference>
<dbReference type="SMART" id="SM00020">
    <property type="entry name" value="Tryp_SPc"/>
    <property type="match status" value="1"/>
</dbReference>
<dbReference type="Proteomes" id="UP000477722">
    <property type="component" value="Unassembled WGS sequence"/>
</dbReference>
<dbReference type="InterPro" id="IPR043504">
    <property type="entry name" value="Peptidase_S1_PA_chymotrypsin"/>
</dbReference>
<organism evidence="5 6">
    <name type="scientific">Streptomyces boncukensis</name>
    <dbReference type="NCBI Taxonomy" id="2711219"/>
    <lineage>
        <taxon>Bacteria</taxon>
        <taxon>Bacillati</taxon>
        <taxon>Actinomycetota</taxon>
        <taxon>Actinomycetes</taxon>
        <taxon>Kitasatosporales</taxon>
        <taxon>Streptomycetaceae</taxon>
        <taxon>Streptomyces</taxon>
    </lineage>
</organism>
<dbReference type="GO" id="GO:0006508">
    <property type="term" value="P:proteolysis"/>
    <property type="evidence" value="ECO:0007669"/>
    <property type="project" value="UniProtKB-KW"/>
</dbReference>
<dbReference type="InterPro" id="IPR001314">
    <property type="entry name" value="Peptidase_S1A"/>
</dbReference>
<dbReference type="InterPro" id="IPR033116">
    <property type="entry name" value="TRYPSIN_SER"/>
</dbReference>
<dbReference type="InterPro" id="IPR018114">
    <property type="entry name" value="TRYPSIN_HIS"/>
</dbReference>
<dbReference type="FunFam" id="2.40.10.10:FF:000002">
    <property type="entry name" value="Transmembrane protease serine"/>
    <property type="match status" value="1"/>
</dbReference>
<name>A0A6G4X2V1_9ACTN</name>
<keyword evidence="3" id="KW-0720">Serine protease</keyword>
<keyword evidence="3 5" id="KW-0645">Protease</keyword>
<dbReference type="SUPFAM" id="SSF50494">
    <property type="entry name" value="Trypsin-like serine proteases"/>
    <property type="match status" value="1"/>
</dbReference>
<dbReference type="GO" id="GO:0004252">
    <property type="term" value="F:serine-type endopeptidase activity"/>
    <property type="evidence" value="ECO:0007669"/>
    <property type="project" value="InterPro"/>
</dbReference>
<keyword evidence="6" id="KW-1185">Reference proteome</keyword>
<protein>
    <submittedName>
        <fullName evidence="5">Serine protease</fullName>
    </submittedName>
</protein>
<evidence type="ECO:0000313" key="6">
    <source>
        <dbReference type="Proteomes" id="UP000477722"/>
    </source>
</evidence>
<keyword evidence="3" id="KW-0378">Hydrolase</keyword>
<evidence type="ECO:0000313" key="5">
    <source>
        <dbReference type="EMBL" id="NGO70991.1"/>
    </source>
</evidence>
<dbReference type="PROSITE" id="PS00134">
    <property type="entry name" value="TRYPSIN_HIS"/>
    <property type="match status" value="1"/>
</dbReference>
<proteinExistence type="inferred from homology"/>
<evidence type="ECO:0000259" key="4">
    <source>
        <dbReference type="PROSITE" id="PS50240"/>
    </source>
</evidence>
<reference evidence="5 6" key="1">
    <citation type="submission" date="2020-02" db="EMBL/GenBank/DDBJ databases">
        <title>Whole-genome analyses of novel actinobacteria.</title>
        <authorList>
            <person name="Sahin N."/>
            <person name="Tatar D."/>
        </authorList>
    </citation>
    <scope>NUCLEOTIDE SEQUENCE [LARGE SCALE GENOMIC DNA]</scope>
    <source>
        <strain evidence="5 6">SB3404</strain>
    </source>
</reference>
<evidence type="ECO:0000256" key="1">
    <source>
        <dbReference type="ARBA" id="ARBA00007664"/>
    </source>
</evidence>
<gene>
    <name evidence="5" type="ORF">G5C65_22045</name>
</gene>
<dbReference type="Pfam" id="PF00089">
    <property type="entry name" value="Trypsin"/>
    <property type="match status" value="1"/>
</dbReference>
<dbReference type="InterPro" id="IPR001254">
    <property type="entry name" value="Trypsin_dom"/>
</dbReference>
<dbReference type="Gene3D" id="2.40.10.10">
    <property type="entry name" value="Trypsin-like serine proteases"/>
    <property type="match status" value="1"/>
</dbReference>
<accession>A0A6G4X2V1</accession>
<evidence type="ECO:0000256" key="3">
    <source>
        <dbReference type="RuleBase" id="RU363034"/>
    </source>
</evidence>
<dbReference type="PRINTS" id="PR00722">
    <property type="entry name" value="CHYMOTRYPSIN"/>
</dbReference>